<gene>
    <name evidence="2" type="ORF">FHW37_103456</name>
</gene>
<protein>
    <submittedName>
        <fullName evidence="2">Uncharacterized protein</fullName>
    </submittedName>
</protein>
<dbReference type="OrthoDB" id="8420270at2"/>
<sequence length="87" mass="9405">MSASPLPGTPEKIATPRPINTPEMIDRLANELRVKSGGELPHAFCVEQVKKQLAGKATETAAANDETAHQKPQDQKASVFHSWAISE</sequence>
<evidence type="ECO:0000313" key="3">
    <source>
        <dbReference type="Proteomes" id="UP000320653"/>
    </source>
</evidence>
<name>A0A561QW84_9HYPH</name>
<proteinExistence type="predicted"/>
<dbReference type="AlphaFoldDB" id="A0A561QW84"/>
<evidence type="ECO:0000313" key="2">
    <source>
        <dbReference type="EMBL" id="TWF54586.1"/>
    </source>
</evidence>
<evidence type="ECO:0000256" key="1">
    <source>
        <dbReference type="SAM" id="MobiDB-lite"/>
    </source>
</evidence>
<feature type="region of interest" description="Disordered" evidence="1">
    <location>
        <begin position="57"/>
        <end position="87"/>
    </location>
</feature>
<keyword evidence="3" id="KW-1185">Reference proteome</keyword>
<dbReference type="RefSeq" id="WP_145637022.1">
    <property type="nucleotide sequence ID" value="NZ_VIWP01000003.1"/>
</dbReference>
<accession>A0A561QW84</accession>
<dbReference type="EMBL" id="VIWP01000003">
    <property type="protein sequence ID" value="TWF54586.1"/>
    <property type="molecule type" value="Genomic_DNA"/>
</dbReference>
<reference evidence="2 3" key="1">
    <citation type="submission" date="2019-06" db="EMBL/GenBank/DDBJ databases">
        <title>Sorghum-associated microbial communities from plants grown in Nebraska, USA.</title>
        <authorList>
            <person name="Schachtman D."/>
        </authorList>
    </citation>
    <scope>NUCLEOTIDE SEQUENCE [LARGE SCALE GENOMIC DNA]</scope>
    <source>
        <strain evidence="2 3">1225</strain>
    </source>
</reference>
<feature type="region of interest" description="Disordered" evidence="1">
    <location>
        <begin position="1"/>
        <end position="20"/>
    </location>
</feature>
<dbReference type="Proteomes" id="UP000320653">
    <property type="component" value="Unassembled WGS sequence"/>
</dbReference>
<organism evidence="2 3">
    <name type="scientific">Neorhizobium alkalisoli</name>
    <dbReference type="NCBI Taxonomy" id="528178"/>
    <lineage>
        <taxon>Bacteria</taxon>
        <taxon>Pseudomonadati</taxon>
        <taxon>Pseudomonadota</taxon>
        <taxon>Alphaproteobacteria</taxon>
        <taxon>Hyphomicrobiales</taxon>
        <taxon>Rhizobiaceae</taxon>
        <taxon>Rhizobium/Agrobacterium group</taxon>
        <taxon>Neorhizobium</taxon>
    </lineage>
</organism>
<comment type="caution">
    <text evidence="2">The sequence shown here is derived from an EMBL/GenBank/DDBJ whole genome shotgun (WGS) entry which is preliminary data.</text>
</comment>